<protein>
    <submittedName>
        <fullName evidence="2">NTP transferase domain-containing protein</fullName>
    </submittedName>
</protein>
<dbReference type="Gene3D" id="3.90.550.10">
    <property type="entry name" value="Spore Coat Polysaccharide Biosynthesis Protein SpsA, Chain A"/>
    <property type="match status" value="1"/>
</dbReference>
<keyword evidence="3" id="KW-1185">Reference proteome</keyword>
<keyword evidence="2" id="KW-0808">Transferase</keyword>
<feature type="domain" description="MobA-like NTP transferase" evidence="1">
    <location>
        <begin position="8"/>
        <end position="129"/>
    </location>
</feature>
<dbReference type="GO" id="GO:0016740">
    <property type="term" value="F:transferase activity"/>
    <property type="evidence" value="ECO:0007669"/>
    <property type="project" value="UniProtKB-KW"/>
</dbReference>
<dbReference type="InterPro" id="IPR025877">
    <property type="entry name" value="MobA-like_NTP_Trfase"/>
</dbReference>
<dbReference type="RefSeq" id="WP_379998766.1">
    <property type="nucleotide sequence ID" value="NZ_JBHSGN010000103.1"/>
</dbReference>
<evidence type="ECO:0000313" key="3">
    <source>
        <dbReference type="Proteomes" id="UP001596023"/>
    </source>
</evidence>
<organism evidence="2 3">
    <name type="scientific">Dysgonomonas termitidis</name>
    <dbReference type="NCBI Taxonomy" id="1516126"/>
    <lineage>
        <taxon>Bacteria</taxon>
        <taxon>Pseudomonadati</taxon>
        <taxon>Bacteroidota</taxon>
        <taxon>Bacteroidia</taxon>
        <taxon>Bacteroidales</taxon>
        <taxon>Dysgonomonadaceae</taxon>
        <taxon>Dysgonomonas</taxon>
    </lineage>
</organism>
<dbReference type="Proteomes" id="UP001596023">
    <property type="component" value="Unassembled WGS sequence"/>
</dbReference>
<accession>A0ABV9L0K5</accession>
<reference evidence="3" key="1">
    <citation type="journal article" date="2019" name="Int. J. Syst. Evol. Microbiol.">
        <title>The Global Catalogue of Microorganisms (GCM) 10K type strain sequencing project: providing services to taxonomists for standard genome sequencing and annotation.</title>
        <authorList>
            <consortium name="The Broad Institute Genomics Platform"/>
            <consortium name="The Broad Institute Genome Sequencing Center for Infectious Disease"/>
            <person name="Wu L."/>
            <person name="Ma J."/>
        </authorList>
    </citation>
    <scope>NUCLEOTIDE SEQUENCE [LARGE SCALE GENOMIC DNA]</scope>
    <source>
        <strain evidence="3">CCUG 66188</strain>
    </source>
</reference>
<evidence type="ECO:0000313" key="2">
    <source>
        <dbReference type="EMBL" id="MFC4675486.1"/>
    </source>
</evidence>
<gene>
    <name evidence="2" type="ORF">ACFO6W_17475</name>
</gene>
<dbReference type="SUPFAM" id="SSF53448">
    <property type="entry name" value="Nucleotide-diphospho-sugar transferases"/>
    <property type="match status" value="1"/>
</dbReference>
<sequence>MSSTKSVVISCAGVGSRLGLGQTKALIKINGRSLISWQLEAFKDIEDLRIVVGYQANDVVKEVLQYRDDVIFVFNHRYFETKTGASFYLGAQHANEYVLEWDGDLLVHPDDVKRILSEDGEFICYAEKASDEAVFVNTTEDGSVISFSRENGDYEWTGPACIRKDKLGYSSGNVFNQLEPYLPMKGIEVRAYDIDTYQDYQRVVEHVKEWYK</sequence>
<dbReference type="EMBL" id="JBHSGN010000103">
    <property type="protein sequence ID" value="MFC4675486.1"/>
    <property type="molecule type" value="Genomic_DNA"/>
</dbReference>
<comment type="caution">
    <text evidence="2">The sequence shown here is derived from an EMBL/GenBank/DDBJ whole genome shotgun (WGS) entry which is preliminary data.</text>
</comment>
<dbReference type="Pfam" id="PF12804">
    <property type="entry name" value="NTP_transf_3"/>
    <property type="match status" value="1"/>
</dbReference>
<proteinExistence type="predicted"/>
<name>A0ABV9L0K5_9BACT</name>
<evidence type="ECO:0000259" key="1">
    <source>
        <dbReference type="Pfam" id="PF12804"/>
    </source>
</evidence>
<dbReference type="InterPro" id="IPR029044">
    <property type="entry name" value="Nucleotide-diphossugar_trans"/>
</dbReference>